<evidence type="ECO:0000256" key="5">
    <source>
        <dbReference type="ARBA" id="ARBA00022519"/>
    </source>
</evidence>
<dbReference type="Pfam" id="PF03544">
    <property type="entry name" value="TonB_C"/>
    <property type="match status" value="1"/>
</dbReference>
<accession>A0A428KJ87</accession>
<keyword evidence="6" id="KW-0812">Transmembrane</keyword>
<comment type="caution">
    <text evidence="12">The sequence shown here is derived from an EMBL/GenBank/DDBJ whole genome shotgun (WGS) entry which is preliminary data.</text>
</comment>
<keyword evidence="8" id="KW-1133">Transmembrane helix</keyword>
<keyword evidence="5" id="KW-0997">Cell inner membrane</keyword>
<dbReference type="SUPFAM" id="SSF74653">
    <property type="entry name" value="TolA/TonB C-terminal domain"/>
    <property type="match status" value="1"/>
</dbReference>
<organism evidence="12 13">
    <name type="scientific">Hymenobacter perfusus</name>
    <dbReference type="NCBI Taxonomy" id="1236770"/>
    <lineage>
        <taxon>Bacteria</taxon>
        <taxon>Pseudomonadati</taxon>
        <taxon>Bacteroidota</taxon>
        <taxon>Cytophagia</taxon>
        <taxon>Cytophagales</taxon>
        <taxon>Hymenobacteraceae</taxon>
        <taxon>Hymenobacter</taxon>
    </lineage>
</organism>
<keyword evidence="7" id="KW-0653">Protein transport</keyword>
<keyword evidence="3" id="KW-0813">Transport</keyword>
<feature type="chain" id="PRO_5019029340" evidence="10">
    <location>
        <begin position="21"/>
        <end position="178"/>
    </location>
</feature>
<protein>
    <submittedName>
        <fullName evidence="12">Energy transducer TonB</fullName>
    </submittedName>
</protein>
<dbReference type="Proteomes" id="UP000270291">
    <property type="component" value="Unassembled WGS sequence"/>
</dbReference>
<dbReference type="GO" id="GO:0015031">
    <property type="term" value="P:protein transport"/>
    <property type="evidence" value="ECO:0007669"/>
    <property type="project" value="UniProtKB-KW"/>
</dbReference>
<evidence type="ECO:0000256" key="3">
    <source>
        <dbReference type="ARBA" id="ARBA00022448"/>
    </source>
</evidence>
<reference evidence="12 13" key="1">
    <citation type="submission" date="2018-12" db="EMBL/GenBank/DDBJ databases">
        <authorList>
            <person name="Feng G."/>
            <person name="Zhu H."/>
        </authorList>
    </citation>
    <scope>NUCLEOTIDE SEQUENCE [LARGE SCALE GENOMIC DNA]</scope>
    <source>
        <strain evidence="12 13">LMG 26000</strain>
    </source>
</reference>
<dbReference type="PANTHER" id="PTHR33446">
    <property type="entry name" value="PROTEIN TONB-RELATED"/>
    <property type="match status" value="1"/>
</dbReference>
<evidence type="ECO:0000313" key="12">
    <source>
        <dbReference type="EMBL" id="RSK46471.1"/>
    </source>
</evidence>
<evidence type="ECO:0000256" key="10">
    <source>
        <dbReference type="SAM" id="SignalP"/>
    </source>
</evidence>
<comment type="similarity">
    <text evidence="2">Belongs to the TonB family.</text>
</comment>
<dbReference type="PANTHER" id="PTHR33446:SF2">
    <property type="entry name" value="PROTEIN TONB"/>
    <property type="match status" value="1"/>
</dbReference>
<dbReference type="EMBL" id="RWIU01000001">
    <property type="protein sequence ID" value="RSK46471.1"/>
    <property type="molecule type" value="Genomic_DNA"/>
</dbReference>
<dbReference type="OrthoDB" id="885789at2"/>
<evidence type="ECO:0000256" key="8">
    <source>
        <dbReference type="ARBA" id="ARBA00022989"/>
    </source>
</evidence>
<evidence type="ECO:0000256" key="7">
    <source>
        <dbReference type="ARBA" id="ARBA00022927"/>
    </source>
</evidence>
<dbReference type="Gene3D" id="3.30.1150.10">
    <property type="match status" value="1"/>
</dbReference>
<evidence type="ECO:0000259" key="11">
    <source>
        <dbReference type="Pfam" id="PF03544"/>
    </source>
</evidence>
<proteinExistence type="inferred from homology"/>
<keyword evidence="4" id="KW-1003">Cell membrane</keyword>
<sequence length="178" mass="19557">MHRFALFARVLLILGHGATAQVAPAAFDTTDFHQLAPLTTATRTHYQVPYRGTGIYIEQMPTFEGGIEGLLCFLHQNNQLSQPGNEYPSGKVFVGFIVDTAGHVQGAQILKGLHPALDAEALRLVNLLSGRFTPGRQNKRPVAVPFTLPIQFPATMPTGRKQLKRFKRCASSFTANTR</sequence>
<keyword evidence="10" id="KW-0732">Signal</keyword>
<keyword evidence="13" id="KW-1185">Reference proteome</keyword>
<dbReference type="GO" id="GO:0031992">
    <property type="term" value="F:energy transducer activity"/>
    <property type="evidence" value="ECO:0007669"/>
    <property type="project" value="TreeGrafter"/>
</dbReference>
<dbReference type="InterPro" id="IPR051045">
    <property type="entry name" value="TonB-dependent_transducer"/>
</dbReference>
<evidence type="ECO:0000256" key="9">
    <source>
        <dbReference type="ARBA" id="ARBA00023136"/>
    </source>
</evidence>
<dbReference type="InterPro" id="IPR037682">
    <property type="entry name" value="TonB_C"/>
</dbReference>
<dbReference type="GO" id="GO:0055085">
    <property type="term" value="P:transmembrane transport"/>
    <property type="evidence" value="ECO:0007669"/>
    <property type="project" value="InterPro"/>
</dbReference>
<evidence type="ECO:0000256" key="2">
    <source>
        <dbReference type="ARBA" id="ARBA00006555"/>
    </source>
</evidence>
<evidence type="ECO:0000256" key="1">
    <source>
        <dbReference type="ARBA" id="ARBA00004383"/>
    </source>
</evidence>
<dbReference type="InterPro" id="IPR006260">
    <property type="entry name" value="TonB/TolA_C"/>
</dbReference>
<evidence type="ECO:0000256" key="4">
    <source>
        <dbReference type="ARBA" id="ARBA00022475"/>
    </source>
</evidence>
<name>A0A428KJ87_9BACT</name>
<evidence type="ECO:0000256" key="6">
    <source>
        <dbReference type="ARBA" id="ARBA00022692"/>
    </source>
</evidence>
<gene>
    <name evidence="12" type="ORF">EI293_04725</name>
</gene>
<comment type="subcellular location">
    <subcellularLocation>
        <location evidence="1">Cell inner membrane</location>
        <topology evidence="1">Single-pass membrane protein</topology>
        <orientation evidence="1">Periplasmic side</orientation>
    </subcellularLocation>
</comment>
<feature type="domain" description="TonB C-terminal" evidence="11">
    <location>
        <begin position="89"/>
        <end position="152"/>
    </location>
</feature>
<dbReference type="GO" id="GO:0098797">
    <property type="term" value="C:plasma membrane protein complex"/>
    <property type="evidence" value="ECO:0007669"/>
    <property type="project" value="TreeGrafter"/>
</dbReference>
<evidence type="ECO:0000313" key="13">
    <source>
        <dbReference type="Proteomes" id="UP000270291"/>
    </source>
</evidence>
<keyword evidence="9" id="KW-0472">Membrane</keyword>
<dbReference type="NCBIfam" id="TIGR01352">
    <property type="entry name" value="tonB_Cterm"/>
    <property type="match status" value="1"/>
</dbReference>
<feature type="signal peptide" evidence="10">
    <location>
        <begin position="1"/>
        <end position="20"/>
    </location>
</feature>
<dbReference type="AlphaFoldDB" id="A0A428KJ87"/>